<gene>
    <name evidence="4" type="ORF">ACCAA_420019</name>
</gene>
<dbReference type="InterPro" id="IPR025392">
    <property type="entry name" value="DUF4124"/>
</dbReference>
<reference evidence="5" key="1">
    <citation type="submission" date="2016-06" db="EMBL/GenBank/DDBJ databases">
        <authorList>
            <person name="McIlroy S.J."/>
            <person name="Karst S.M."/>
            <person name="Albertsen M."/>
        </authorList>
    </citation>
    <scope>NUCLEOTIDE SEQUENCE [LARGE SCALE GENOMIC DNA]</scope>
</reference>
<protein>
    <recommendedName>
        <fullName evidence="3">DUF4124 domain-containing protein</fullName>
    </recommendedName>
</protein>
<accession>A0A1A8XRI9</accession>
<organism evidence="4 5">
    <name type="scientific">Candidatus Accumulibacter aalborgensis</name>
    <dbReference type="NCBI Taxonomy" id="1860102"/>
    <lineage>
        <taxon>Bacteria</taxon>
        <taxon>Pseudomonadati</taxon>
        <taxon>Pseudomonadota</taxon>
        <taxon>Betaproteobacteria</taxon>
        <taxon>Candidatus Accumulibacter</taxon>
    </lineage>
</organism>
<proteinExistence type="predicted"/>
<dbReference type="EMBL" id="FLQX01000119">
    <property type="protein sequence ID" value="SBT07291.1"/>
    <property type="molecule type" value="Genomic_DNA"/>
</dbReference>
<sequence length="149" mass="16933">MTMRRFALLATALIAAFAAEAQIYKWQDENNKTVISDRPPAGKVRQQTQIDAEAPAAGSETGKTFADREMEFRKRQKEARESAEKSAKEQRATADRKENCDAARSSLQLMESGERVSMRDSKGERYFLDDAQREREVNKARQIVQATCR</sequence>
<evidence type="ECO:0000259" key="3">
    <source>
        <dbReference type="Pfam" id="PF13511"/>
    </source>
</evidence>
<keyword evidence="2" id="KW-0732">Signal</keyword>
<keyword evidence="5" id="KW-1185">Reference proteome</keyword>
<feature type="compositionally biased region" description="Basic and acidic residues" evidence="1">
    <location>
        <begin position="65"/>
        <end position="101"/>
    </location>
</feature>
<feature type="signal peptide" evidence="2">
    <location>
        <begin position="1"/>
        <end position="21"/>
    </location>
</feature>
<evidence type="ECO:0000313" key="5">
    <source>
        <dbReference type="Proteomes" id="UP000199169"/>
    </source>
</evidence>
<dbReference type="AlphaFoldDB" id="A0A1A8XRI9"/>
<dbReference type="Proteomes" id="UP000199169">
    <property type="component" value="Unassembled WGS sequence"/>
</dbReference>
<evidence type="ECO:0000256" key="2">
    <source>
        <dbReference type="SAM" id="SignalP"/>
    </source>
</evidence>
<feature type="chain" id="PRO_5008381722" description="DUF4124 domain-containing protein" evidence="2">
    <location>
        <begin position="22"/>
        <end position="149"/>
    </location>
</feature>
<feature type="domain" description="DUF4124" evidence="3">
    <location>
        <begin position="11"/>
        <end position="57"/>
    </location>
</feature>
<evidence type="ECO:0000256" key="1">
    <source>
        <dbReference type="SAM" id="MobiDB-lite"/>
    </source>
</evidence>
<feature type="compositionally biased region" description="Basic and acidic residues" evidence="1">
    <location>
        <begin position="112"/>
        <end position="121"/>
    </location>
</feature>
<name>A0A1A8XRI9_9PROT</name>
<dbReference type="STRING" id="1860102.ACCAA_420019"/>
<feature type="region of interest" description="Disordered" evidence="1">
    <location>
        <begin position="33"/>
        <end position="121"/>
    </location>
</feature>
<dbReference type="Pfam" id="PF13511">
    <property type="entry name" value="DUF4124"/>
    <property type="match status" value="1"/>
</dbReference>
<evidence type="ECO:0000313" key="4">
    <source>
        <dbReference type="EMBL" id="SBT07291.1"/>
    </source>
</evidence>